<dbReference type="HOGENOM" id="CLU_2997000_0_0_1"/>
<gene>
    <name evidence="1" type="ORF">NEUTE1DRAFT_118243</name>
</gene>
<reference evidence="2" key="1">
    <citation type="journal article" date="2011" name="Genetics">
        <title>Massive changes in genome architecture accompany the transition to self-fertility in the filamentous fungus Neurospora tetrasperma.</title>
        <authorList>
            <person name="Ellison C.E."/>
            <person name="Stajich J.E."/>
            <person name="Jacobson D.J."/>
            <person name="Natvig D.O."/>
            <person name="Lapidus A."/>
            <person name="Foster B."/>
            <person name="Aerts A."/>
            <person name="Riley R."/>
            <person name="Lindquist E.A."/>
            <person name="Grigoriev I.V."/>
            <person name="Taylor J.W."/>
        </authorList>
    </citation>
    <scope>NUCLEOTIDE SEQUENCE [LARGE SCALE GENOMIC DNA]</scope>
    <source>
        <strain evidence="2">FGSC 2508 / P0657</strain>
    </source>
</reference>
<dbReference type="KEGG" id="nte:NEUTE1DRAFT118243"/>
<dbReference type="RefSeq" id="XP_009854529.1">
    <property type="nucleotide sequence ID" value="XM_009856227.1"/>
</dbReference>
<organism evidence="1 2">
    <name type="scientific">Neurospora tetrasperma (strain FGSC 2508 / ATCC MYA-4615 / P0657)</name>
    <dbReference type="NCBI Taxonomy" id="510951"/>
    <lineage>
        <taxon>Eukaryota</taxon>
        <taxon>Fungi</taxon>
        <taxon>Dikarya</taxon>
        <taxon>Ascomycota</taxon>
        <taxon>Pezizomycotina</taxon>
        <taxon>Sordariomycetes</taxon>
        <taxon>Sordariomycetidae</taxon>
        <taxon>Sordariales</taxon>
        <taxon>Sordariaceae</taxon>
        <taxon>Neurospora</taxon>
    </lineage>
</organism>
<dbReference type="EMBL" id="GL891307">
    <property type="protein sequence ID" value="EGO54585.1"/>
    <property type="molecule type" value="Genomic_DNA"/>
</dbReference>
<dbReference type="AlphaFoldDB" id="F8MUW0"/>
<name>F8MUW0_NEUT8</name>
<dbReference type="GeneID" id="20823508"/>
<proteinExistence type="predicted"/>
<sequence>MQKQYVSRATDLTCIPFVANISFGFGRDEGATRTLAQEERDDGWGQCLVPSKHCPNK</sequence>
<accession>F8MUW0</accession>
<evidence type="ECO:0000313" key="1">
    <source>
        <dbReference type="EMBL" id="EGO54585.1"/>
    </source>
</evidence>
<evidence type="ECO:0000313" key="2">
    <source>
        <dbReference type="Proteomes" id="UP000008065"/>
    </source>
</evidence>
<dbReference type="Proteomes" id="UP000008065">
    <property type="component" value="Unassembled WGS sequence"/>
</dbReference>
<protein>
    <submittedName>
        <fullName evidence="1">Uncharacterized protein</fullName>
    </submittedName>
</protein>
<dbReference type="VEuPathDB" id="FungiDB:NEUTE1DRAFT_118243"/>
<keyword evidence="2" id="KW-1185">Reference proteome</keyword>